<dbReference type="InterPro" id="IPR024607">
    <property type="entry name" value="Sulfatase_CS"/>
</dbReference>
<evidence type="ECO:0000259" key="6">
    <source>
        <dbReference type="Pfam" id="PF00884"/>
    </source>
</evidence>
<accession>A0A375C0X9</accession>
<dbReference type="InterPro" id="IPR017850">
    <property type="entry name" value="Alkaline_phosphatase_core_sf"/>
</dbReference>
<reference evidence="7" key="1">
    <citation type="submission" date="2018-01" db="EMBL/GenBank/DDBJ databases">
        <authorList>
            <person name="Clerissi C."/>
        </authorList>
    </citation>
    <scope>NUCLEOTIDE SEQUENCE</scope>
    <source>
        <strain evidence="7">Cupriavidus taiwanensis STM 3521</strain>
    </source>
</reference>
<dbReference type="CDD" id="cd16025">
    <property type="entry name" value="PAS_like"/>
    <property type="match status" value="1"/>
</dbReference>
<evidence type="ECO:0000256" key="3">
    <source>
        <dbReference type="ARBA" id="ARBA00022801"/>
    </source>
</evidence>
<dbReference type="SUPFAM" id="SSF53649">
    <property type="entry name" value="Alkaline phosphatase-like"/>
    <property type="match status" value="1"/>
</dbReference>
<dbReference type="PANTHER" id="PTHR42693:SF43">
    <property type="entry name" value="BLL2667 PROTEIN"/>
    <property type="match status" value="1"/>
</dbReference>
<keyword evidence="2" id="KW-0479">Metal-binding</keyword>
<keyword evidence="3 7" id="KW-0378">Hydrolase</keyword>
<protein>
    <submittedName>
        <fullName evidence="7">Sulfatase</fullName>
        <ecNumber evidence="7">3.1.6.1</ecNumber>
    </submittedName>
</protein>
<evidence type="ECO:0000313" key="7">
    <source>
        <dbReference type="EMBL" id="SOY60324.1"/>
    </source>
</evidence>
<proteinExistence type="inferred from homology"/>
<dbReference type="PANTHER" id="PTHR42693">
    <property type="entry name" value="ARYLSULFATASE FAMILY MEMBER"/>
    <property type="match status" value="1"/>
</dbReference>
<evidence type="ECO:0000256" key="4">
    <source>
        <dbReference type="ARBA" id="ARBA00022837"/>
    </source>
</evidence>
<dbReference type="EMBL" id="OFSP01000032">
    <property type="protein sequence ID" value="SOY60324.1"/>
    <property type="molecule type" value="Genomic_DNA"/>
</dbReference>
<organism evidence="7">
    <name type="scientific">Cupriavidus taiwanensis</name>
    <dbReference type="NCBI Taxonomy" id="164546"/>
    <lineage>
        <taxon>Bacteria</taxon>
        <taxon>Pseudomonadati</taxon>
        <taxon>Pseudomonadota</taxon>
        <taxon>Betaproteobacteria</taxon>
        <taxon>Burkholderiales</taxon>
        <taxon>Burkholderiaceae</taxon>
        <taxon>Cupriavidus</taxon>
    </lineage>
</organism>
<evidence type="ECO:0000256" key="5">
    <source>
        <dbReference type="SAM" id="SignalP"/>
    </source>
</evidence>
<dbReference type="Gene3D" id="3.30.1120.10">
    <property type="match status" value="1"/>
</dbReference>
<evidence type="ECO:0000256" key="1">
    <source>
        <dbReference type="ARBA" id="ARBA00008779"/>
    </source>
</evidence>
<sequence>MRPPAPSRLKAGALACLALLYSTVTVPAHAGTLPDASGLTLPLPDIKTTPGIIGHTFKDSTAPARQWQKAPAGAPNVVVVLLDDVGFGAAGTFGGLVPTPALDALASRGLRYNRFHTTAMCSPTRAALLTGRNPHAVGWGVVSELSTPYDGYLGLIPRSAASVAEILRQHGYATSAWGKWHNTPVWESSFNGPFDHWPTGQGFERFYGFLGGETDQYEPALVDNTAPARRPDRPGYHLTEDLADHAIDWMQQQKSVAPDKPFFVYWAPGGTHAPLQVPRPWIDRFKGRFDQGWDKVREEIFARQKAQGVVPADAVLTSRPKELPAWDGLSADEKKVAARLMETYAGFLAHTDAQVGRLAASLQRMGQFDNTLFVYIVGDNGASAEGGLHGHFNEIDSFNGVAEDAAAIAGRLDQIGSPASLPHYAAPWAWAMNTPFQWMKQVASHLGGTRNPMVISWPARIRTPGGLRAQFSYVSDLMPTILEAARIPVPKHVNGVAQQPVDGQSLLYTLDAPDADAPQRRRTQYFEMVGNRAIYQDGWMASTRPAHMPWNVMARGPSALGTEQWELYHLDKDFTQAHDLAAQHPAKLRQLQRLFWQEAASNKALPLDDRFAERLSLTNDAGQAQLRPSLTAGRNRLVYYPGAIGINEASAPNLKNRSHTITARMHVPASGVQGVLAAQGGSGSGWALYVNERGQPVYTYVFAGKRTTLGSEVRLPAGDDEVRVDFAYDGKGRGKGGVATLLVNGRAAGQARIERTVPALFSISEPFDVGTDSQSPVGDYPRDYRFAGEIDNVTIDLH</sequence>
<dbReference type="InterPro" id="IPR050738">
    <property type="entry name" value="Sulfatase"/>
</dbReference>
<dbReference type="RefSeq" id="WP_116339164.1">
    <property type="nucleotide sequence ID" value="NZ_LT976857.1"/>
</dbReference>
<feature type="signal peptide" evidence="5">
    <location>
        <begin position="1"/>
        <end position="30"/>
    </location>
</feature>
<evidence type="ECO:0000256" key="2">
    <source>
        <dbReference type="ARBA" id="ARBA00022723"/>
    </source>
</evidence>
<dbReference type="Proteomes" id="UP000256297">
    <property type="component" value="Chromosome CBM2589_a"/>
</dbReference>
<dbReference type="Pfam" id="PF00884">
    <property type="entry name" value="Sulfatase"/>
    <property type="match status" value="1"/>
</dbReference>
<dbReference type="AlphaFoldDB" id="A0A375C0X9"/>
<dbReference type="InterPro" id="IPR000917">
    <property type="entry name" value="Sulfatase_N"/>
</dbReference>
<keyword evidence="5" id="KW-0732">Signal</keyword>
<dbReference type="SUPFAM" id="SSF49899">
    <property type="entry name" value="Concanavalin A-like lectins/glucanases"/>
    <property type="match status" value="1"/>
</dbReference>
<dbReference type="InterPro" id="IPR013320">
    <property type="entry name" value="ConA-like_dom_sf"/>
</dbReference>
<feature type="domain" description="Sulfatase N-terminal" evidence="6">
    <location>
        <begin position="75"/>
        <end position="485"/>
    </location>
</feature>
<comment type="similarity">
    <text evidence="1">Belongs to the sulfatase family.</text>
</comment>
<comment type="caution">
    <text evidence="7">The sequence shown here is derived from an EMBL/GenBank/DDBJ whole genome shotgun (WGS) entry which is preliminary data.</text>
</comment>
<dbReference type="Gene3D" id="2.60.120.200">
    <property type="match status" value="1"/>
</dbReference>
<dbReference type="GO" id="GO:0046872">
    <property type="term" value="F:metal ion binding"/>
    <property type="evidence" value="ECO:0007669"/>
    <property type="project" value="UniProtKB-KW"/>
</dbReference>
<dbReference type="Gene3D" id="3.40.720.10">
    <property type="entry name" value="Alkaline Phosphatase, subunit A"/>
    <property type="match status" value="1"/>
</dbReference>
<name>A0A375C0X9_9BURK</name>
<keyword evidence="4" id="KW-0106">Calcium</keyword>
<dbReference type="EC" id="3.1.6.1" evidence="7"/>
<dbReference type="GO" id="GO:0004065">
    <property type="term" value="F:arylsulfatase activity"/>
    <property type="evidence" value="ECO:0007669"/>
    <property type="project" value="UniProtKB-EC"/>
</dbReference>
<dbReference type="PROSITE" id="PS00523">
    <property type="entry name" value="SULFATASE_1"/>
    <property type="match status" value="1"/>
</dbReference>
<gene>
    <name evidence="7" type="ORF">CBM2589_A20163</name>
</gene>
<feature type="chain" id="PRO_5016927809" evidence="5">
    <location>
        <begin position="31"/>
        <end position="798"/>
    </location>
</feature>